<name>A0A7S3XQQ5_HETAK</name>
<accession>A0A7S3XQQ5</accession>
<dbReference type="AlphaFoldDB" id="A0A7S3XQQ5"/>
<sequence length="100" mass="10537">MIGKEQPCTIGILHSNNALRMHPGSPGRRDAHSSSKVLAAQGSGALHSELLLGLLGLALPEFPSPFLPMNEKGHLVELCSAVVVVGSQSPLSEIQNHLQI</sequence>
<organism evidence="2">
    <name type="scientific">Heterosigma akashiwo</name>
    <name type="common">Chromophytic alga</name>
    <name type="synonym">Heterosigma carterae</name>
    <dbReference type="NCBI Taxonomy" id="2829"/>
    <lineage>
        <taxon>Eukaryota</taxon>
        <taxon>Sar</taxon>
        <taxon>Stramenopiles</taxon>
        <taxon>Ochrophyta</taxon>
        <taxon>Raphidophyceae</taxon>
        <taxon>Chattonellales</taxon>
        <taxon>Chattonellaceae</taxon>
        <taxon>Heterosigma</taxon>
    </lineage>
</organism>
<protein>
    <submittedName>
        <fullName evidence="2">Uncharacterized protein</fullName>
    </submittedName>
</protein>
<proteinExistence type="predicted"/>
<feature type="region of interest" description="Disordered" evidence="1">
    <location>
        <begin position="17"/>
        <end position="36"/>
    </location>
</feature>
<reference evidence="2" key="1">
    <citation type="submission" date="2021-01" db="EMBL/GenBank/DDBJ databases">
        <authorList>
            <person name="Corre E."/>
            <person name="Pelletier E."/>
            <person name="Niang G."/>
            <person name="Scheremetjew M."/>
            <person name="Finn R."/>
            <person name="Kale V."/>
            <person name="Holt S."/>
            <person name="Cochrane G."/>
            <person name="Meng A."/>
            <person name="Brown T."/>
            <person name="Cohen L."/>
        </authorList>
    </citation>
    <scope>NUCLEOTIDE SEQUENCE</scope>
    <source>
        <strain evidence="2">CCMP3107</strain>
    </source>
</reference>
<evidence type="ECO:0000313" key="2">
    <source>
        <dbReference type="EMBL" id="CAE0629514.1"/>
    </source>
</evidence>
<gene>
    <name evidence="2" type="ORF">HAKA00212_LOCUS8197</name>
</gene>
<dbReference type="EMBL" id="HBIU01017618">
    <property type="protein sequence ID" value="CAE0629514.1"/>
    <property type="molecule type" value="Transcribed_RNA"/>
</dbReference>
<evidence type="ECO:0000256" key="1">
    <source>
        <dbReference type="SAM" id="MobiDB-lite"/>
    </source>
</evidence>